<dbReference type="RefSeq" id="XP_002778434.1">
    <property type="nucleotide sequence ID" value="XM_002778388.1"/>
</dbReference>
<dbReference type="EMBL" id="GG677709">
    <property type="protein sequence ID" value="EER10229.1"/>
    <property type="molecule type" value="Genomic_DNA"/>
</dbReference>
<keyword evidence="3" id="KW-1185">Reference proteome</keyword>
<name>C5KZ79_PERM5</name>
<feature type="non-terminal residue" evidence="2">
    <location>
        <position position="1"/>
    </location>
</feature>
<dbReference type="OrthoDB" id="27140at2759"/>
<evidence type="ECO:0000313" key="2">
    <source>
        <dbReference type="EMBL" id="EER10229.1"/>
    </source>
</evidence>
<protein>
    <submittedName>
        <fullName evidence="2">Uncharacterized protein</fullName>
    </submittedName>
</protein>
<feature type="compositionally biased region" description="Polar residues" evidence="1">
    <location>
        <begin position="79"/>
        <end position="91"/>
    </location>
</feature>
<feature type="non-terminal residue" evidence="2">
    <location>
        <position position="99"/>
    </location>
</feature>
<organism evidence="3">
    <name type="scientific">Perkinsus marinus (strain ATCC 50983 / TXsc)</name>
    <dbReference type="NCBI Taxonomy" id="423536"/>
    <lineage>
        <taxon>Eukaryota</taxon>
        <taxon>Sar</taxon>
        <taxon>Alveolata</taxon>
        <taxon>Perkinsozoa</taxon>
        <taxon>Perkinsea</taxon>
        <taxon>Perkinsida</taxon>
        <taxon>Perkinsidae</taxon>
        <taxon>Perkinsus</taxon>
    </lineage>
</organism>
<feature type="region of interest" description="Disordered" evidence="1">
    <location>
        <begin position="79"/>
        <end position="99"/>
    </location>
</feature>
<accession>C5KZ79</accession>
<proteinExistence type="predicted"/>
<evidence type="ECO:0000313" key="3">
    <source>
        <dbReference type="Proteomes" id="UP000007800"/>
    </source>
</evidence>
<dbReference type="Proteomes" id="UP000007800">
    <property type="component" value="Unassembled WGS sequence"/>
</dbReference>
<reference evidence="2 3" key="1">
    <citation type="submission" date="2008-07" db="EMBL/GenBank/DDBJ databases">
        <authorList>
            <person name="El-Sayed N."/>
            <person name="Caler E."/>
            <person name="Inman J."/>
            <person name="Amedeo P."/>
            <person name="Hass B."/>
            <person name="Wortman J."/>
        </authorList>
    </citation>
    <scope>NUCLEOTIDE SEQUENCE [LARGE SCALE GENOMIC DNA]</scope>
    <source>
        <strain evidence="3">ATCC 50983 / TXsc</strain>
    </source>
</reference>
<dbReference type="AlphaFoldDB" id="C5KZ79"/>
<evidence type="ECO:0000256" key="1">
    <source>
        <dbReference type="SAM" id="MobiDB-lite"/>
    </source>
</evidence>
<sequence length="99" mass="10427">GKSKLAPQLQVSPEEPLQRAPQIDPLMVGFPLETRYDAMIVDQGEHTSLSSLFGTVVHTAVGALSTAITEGRALPQSYANKANSTAEQAGSPTVVPPEQ</sequence>
<dbReference type="InParanoid" id="C5KZ79"/>
<gene>
    <name evidence="2" type="ORF">Pmar_PMAR018230</name>
</gene>
<dbReference type="GeneID" id="9038791"/>